<dbReference type="EMBL" id="BPLR01010521">
    <property type="protein sequence ID" value="GIY39857.1"/>
    <property type="molecule type" value="Genomic_DNA"/>
</dbReference>
<accession>A0AAV4T4P5</accession>
<comment type="caution">
    <text evidence="1">The sequence shown here is derived from an EMBL/GenBank/DDBJ whole genome shotgun (WGS) entry which is preliminary data.</text>
</comment>
<evidence type="ECO:0000313" key="2">
    <source>
        <dbReference type="Proteomes" id="UP001054945"/>
    </source>
</evidence>
<dbReference type="Proteomes" id="UP001054945">
    <property type="component" value="Unassembled WGS sequence"/>
</dbReference>
<sequence>MPGLGCREFGRVMTVQVQGRTAVPPGTQGLSVPKWRCWHQQKRCSEKINSRIAKAPSMQAVAFGITTHYAINSPSVSIISMSLAEVPESSGEIG</sequence>
<name>A0AAV4T4P5_CAEEX</name>
<evidence type="ECO:0000313" key="1">
    <source>
        <dbReference type="EMBL" id="GIY39857.1"/>
    </source>
</evidence>
<organism evidence="1 2">
    <name type="scientific">Caerostris extrusa</name>
    <name type="common">Bark spider</name>
    <name type="synonym">Caerostris bankana</name>
    <dbReference type="NCBI Taxonomy" id="172846"/>
    <lineage>
        <taxon>Eukaryota</taxon>
        <taxon>Metazoa</taxon>
        <taxon>Ecdysozoa</taxon>
        <taxon>Arthropoda</taxon>
        <taxon>Chelicerata</taxon>
        <taxon>Arachnida</taxon>
        <taxon>Araneae</taxon>
        <taxon>Araneomorphae</taxon>
        <taxon>Entelegynae</taxon>
        <taxon>Araneoidea</taxon>
        <taxon>Araneidae</taxon>
        <taxon>Caerostris</taxon>
    </lineage>
</organism>
<gene>
    <name evidence="1" type="ORF">CEXT_618921</name>
</gene>
<proteinExistence type="predicted"/>
<reference evidence="1 2" key="1">
    <citation type="submission" date="2021-06" db="EMBL/GenBank/DDBJ databases">
        <title>Caerostris extrusa draft genome.</title>
        <authorList>
            <person name="Kono N."/>
            <person name="Arakawa K."/>
        </authorList>
    </citation>
    <scope>NUCLEOTIDE SEQUENCE [LARGE SCALE GENOMIC DNA]</scope>
</reference>
<protein>
    <submittedName>
        <fullName evidence="1">Uncharacterized protein</fullName>
    </submittedName>
</protein>
<dbReference type="AlphaFoldDB" id="A0AAV4T4P5"/>
<keyword evidence="2" id="KW-1185">Reference proteome</keyword>